<proteinExistence type="predicted"/>
<feature type="signal peptide" evidence="1">
    <location>
        <begin position="1"/>
        <end position="25"/>
    </location>
</feature>
<dbReference type="Pfam" id="PF01547">
    <property type="entry name" value="SBP_bac_1"/>
    <property type="match status" value="1"/>
</dbReference>
<dbReference type="Proteomes" id="UP001596122">
    <property type="component" value="Unassembled WGS sequence"/>
</dbReference>
<comment type="caution">
    <text evidence="2">The sequence shown here is derived from an EMBL/GenBank/DDBJ whole genome shotgun (WGS) entry which is preliminary data.</text>
</comment>
<accession>A0ABW0GIZ9</accession>
<keyword evidence="3" id="KW-1185">Reference proteome</keyword>
<gene>
    <name evidence="2" type="ORF">ACFPJ6_01435</name>
</gene>
<evidence type="ECO:0000313" key="3">
    <source>
        <dbReference type="Proteomes" id="UP001596122"/>
    </source>
</evidence>
<dbReference type="SUPFAM" id="SSF53850">
    <property type="entry name" value="Periplasmic binding protein-like II"/>
    <property type="match status" value="1"/>
</dbReference>
<sequence length="451" mass="47856">MIPTRISRRAAAVTAALLAPVFALAACGDDAGSESGGDASDAAGSAEPVELSILIDDAENSLLLFEGLTEAYTEQNPNVTFSVETRPGGGEGDNIVKTRLATGDMTDLFFYNSGSLLAALNPSQTLVPVTDQPWVDNLNDAFVQAVSADEDVFGAPVGSNMAGGMFYNEAIYEELGLDVPTTWEEFMANNEVIAAETDAAPVVQTYQDTWTSQLFVLGDFHNVLADNPDWAEQYTANEVKYASDESAIQGFEHLQEVYDAGYLNEDFASATYPEGLEKIATGEGVHYPMLSFAVSELVANFPDQAEDVGFAALPGDDADSYGLTVWTPGGMYLPQSTEGAERDAALDFMGFVASPEACEVQTAAAQPTGPYAVEGCELPADVPNAVQDLQAYFDTEGQTSPALEFLSPIKGPALEQITVEVGSGIRSAEDGAALYDEDVEKQAQQLGIEGW</sequence>
<dbReference type="PROSITE" id="PS51257">
    <property type="entry name" value="PROKAR_LIPOPROTEIN"/>
    <property type="match status" value="1"/>
</dbReference>
<dbReference type="Gene3D" id="3.40.190.10">
    <property type="entry name" value="Periplasmic binding protein-like II"/>
    <property type="match status" value="2"/>
</dbReference>
<evidence type="ECO:0000256" key="1">
    <source>
        <dbReference type="SAM" id="SignalP"/>
    </source>
</evidence>
<feature type="chain" id="PRO_5045613970" evidence="1">
    <location>
        <begin position="26"/>
        <end position="451"/>
    </location>
</feature>
<dbReference type="PANTHER" id="PTHR43649">
    <property type="entry name" value="ARABINOSE-BINDING PROTEIN-RELATED"/>
    <property type="match status" value="1"/>
</dbReference>
<keyword evidence="1" id="KW-0732">Signal</keyword>
<name>A0ABW0GIZ9_9MICO</name>
<dbReference type="EMBL" id="JBHSLD010000001">
    <property type="protein sequence ID" value="MFC5379443.1"/>
    <property type="molecule type" value="Genomic_DNA"/>
</dbReference>
<organism evidence="2 3">
    <name type="scientific">Aquipuribacter nitratireducens</name>
    <dbReference type="NCBI Taxonomy" id="650104"/>
    <lineage>
        <taxon>Bacteria</taxon>
        <taxon>Bacillati</taxon>
        <taxon>Actinomycetota</taxon>
        <taxon>Actinomycetes</taxon>
        <taxon>Micrococcales</taxon>
        <taxon>Intrasporangiaceae</taxon>
        <taxon>Aquipuribacter</taxon>
    </lineage>
</organism>
<dbReference type="RefSeq" id="WP_340266366.1">
    <property type="nucleotide sequence ID" value="NZ_JBBEOG010000001.1"/>
</dbReference>
<protein>
    <submittedName>
        <fullName evidence="2">ABC transporter substrate-binding protein</fullName>
    </submittedName>
</protein>
<evidence type="ECO:0000313" key="2">
    <source>
        <dbReference type="EMBL" id="MFC5379443.1"/>
    </source>
</evidence>
<dbReference type="InterPro" id="IPR006059">
    <property type="entry name" value="SBP"/>
</dbReference>
<dbReference type="InterPro" id="IPR050490">
    <property type="entry name" value="Bact_solute-bd_prot1"/>
</dbReference>
<reference evidence="3" key="1">
    <citation type="journal article" date="2019" name="Int. J. Syst. Evol. Microbiol.">
        <title>The Global Catalogue of Microorganisms (GCM) 10K type strain sequencing project: providing services to taxonomists for standard genome sequencing and annotation.</title>
        <authorList>
            <consortium name="The Broad Institute Genomics Platform"/>
            <consortium name="The Broad Institute Genome Sequencing Center for Infectious Disease"/>
            <person name="Wu L."/>
            <person name="Ma J."/>
        </authorList>
    </citation>
    <scope>NUCLEOTIDE SEQUENCE [LARGE SCALE GENOMIC DNA]</scope>
    <source>
        <strain evidence="3">CCUG 43114</strain>
    </source>
</reference>